<reference evidence="1 2" key="1">
    <citation type="submission" date="2013-11" db="EMBL/GenBank/DDBJ databases">
        <title>The Damaraland mole rat (Fukomys damarensis) genome and evolution of African mole rats.</title>
        <authorList>
            <person name="Gladyshev V.N."/>
            <person name="Fang X."/>
        </authorList>
    </citation>
    <scope>NUCLEOTIDE SEQUENCE [LARGE SCALE GENOMIC DNA]</scope>
    <source>
        <tissue evidence="1">Liver</tissue>
    </source>
</reference>
<accession>A0A091DHG7</accession>
<dbReference type="AlphaFoldDB" id="A0A091DHG7"/>
<dbReference type="EMBL" id="KN122531">
    <property type="protein sequence ID" value="KFO29953.1"/>
    <property type="molecule type" value="Genomic_DNA"/>
</dbReference>
<name>A0A091DHG7_FUKDA</name>
<sequence length="153" mass="16267">MISTVAAAMFHFFRKPPESKKPSVSEIEADGFVLLDVRSWELRKIPFITTYASVEWVQGLAQLGGLRMEGVGRGGVSRVPALLPSLLDLVVLALGLPGAGPRYGQARDNAMGAKPLAGLMEDTALESRPSRLVLDTAVGSRSLAGFFGSLVRG</sequence>
<organism evidence="1 2">
    <name type="scientific">Fukomys damarensis</name>
    <name type="common">Damaraland mole rat</name>
    <name type="synonym">Cryptomys damarensis</name>
    <dbReference type="NCBI Taxonomy" id="885580"/>
    <lineage>
        <taxon>Eukaryota</taxon>
        <taxon>Metazoa</taxon>
        <taxon>Chordata</taxon>
        <taxon>Craniata</taxon>
        <taxon>Vertebrata</taxon>
        <taxon>Euteleostomi</taxon>
        <taxon>Mammalia</taxon>
        <taxon>Eutheria</taxon>
        <taxon>Euarchontoglires</taxon>
        <taxon>Glires</taxon>
        <taxon>Rodentia</taxon>
        <taxon>Hystricomorpha</taxon>
        <taxon>Bathyergidae</taxon>
        <taxon>Fukomys</taxon>
    </lineage>
</organism>
<keyword evidence="2" id="KW-1185">Reference proteome</keyword>
<evidence type="ECO:0000313" key="1">
    <source>
        <dbReference type="EMBL" id="KFO29953.1"/>
    </source>
</evidence>
<proteinExistence type="predicted"/>
<evidence type="ECO:0000313" key="2">
    <source>
        <dbReference type="Proteomes" id="UP000028990"/>
    </source>
</evidence>
<dbReference type="Proteomes" id="UP000028990">
    <property type="component" value="Unassembled WGS sequence"/>
</dbReference>
<gene>
    <name evidence="1" type="ORF">H920_08646</name>
</gene>
<protein>
    <submittedName>
        <fullName evidence="1">Uncharacterized protein</fullName>
    </submittedName>
</protein>